<evidence type="ECO:0000256" key="6">
    <source>
        <dbReference type="ARBA" id="ARBA00022975"/>
    </source>
</evidence>
<proteinExistence type="inferred from homology"/>
<dbReference type="OrthoDB" id="9785917at2"/>
<keyword evidence="4 7" id="KW-0808">Transferase</keyword>
<comment type="function">
    <text evidence="7">Catalyzes the transfer of a ribosyl phosphate group from 5-phosphoribose 1-diphosphate to orotate, leading to the formation of orotidine monophosphate (OMP).</text>
</comment>
<dbReference type="FunFam" id="3.40.50.2020:FF:000029">
    <property type="entry name" value="Orotate phosphoribosyltransferase"/>
    <property type="match status" value="1"/>
</dbReference>
<dbReference type="HAMAP" id="MF_01208">
    <property type="entry name" value="PyrE"/>
    <property type="match status" value="1"/>
</dbReference>
<comment type="similarity">
    <text evidence="7">Belongs to the purine/pyrimidine phosphoribosyltransferase family. PyrE subfamily.</text>
</comment>
<evidence type="ECO:0000256" key="7">
    <source>
        <dbReference type="HAMAP-Rule" id="MF_01208"/>
    </source>
</evidence>
<dbReference type="EC" id="2.4.2.10" evidence="2 7"/>
<dbReference type="AlphaFoldDB" id="A0A1Z4GMT9"/>
<dbReference type="UniPathway" id="UPA00070">
    <property type="reaction ID" value="UER00119"/>
</dbReference>
<dbReference type="GO" id="GO:0044205">
    <property type="term" value="P:'de novo' UMP biosynthetic process"/>
    <property type="evidence" value="ECO:0007669"/>
    <property type="project" value="UniProtKB-UniRule"/>
</dbReference>
<dbReference type="InterPro" id="IPR029057">
    <property type="entry name" value="PRTase-like"/>
</dbReference>
<feature type="binding site" evidence="7">
    <location>
        <position position="173"/>
    </location>
    <ligand>
        <name>orotate</name>
        <dbReference type="ChEBI" id="CHEBI:30839"/>
    </ligand>
</feature>
<evidence type="ECO:0000313" key="9">
    <source>
        <dbReference type="Proteomes" id="UP000218287"/>
    </source>
</evidence>
<comment type="pathway">
    <text evidence="1 7">Pyrimidine metabolism; UMP biosynthesis via de novo pathway; UMP from orotate: step 1/2.</text>
</comment>
<evidence type="ECO:0000256" key="5">
    <source>
        <dbReference type="ARBA" id="ARBA00022842"/>
    </source>
</evidence>
<feature type="binding site" evidence="7">
    <location>
        <position position="114"/>
    </location>
    <ligand>
        <name>5-phospho-alpha-D-ribose 1-diphosphate</name>
        <dbReference type="ChEBI" id="CHEBI:58017"/>
        <note>ligand shared between dimeric partners</note>
    </ligand>
</feature>
<dbReference type="InterPro" id="IPR000836">
    <property type="entry name" value="PRTase_dom"/>
</dbReference>
<dbReference type="InterPro" id="IPR023031">
    <property type="entry name" value="OPRT"/>
</dbReference>
<evidence type="ECO:0000313" key="8">
    <source>
        <dbReference type="EMBL" id="BAY18800.1"/>
    </source>
</evidence>
<reference evidence="8 9" key="1">
    <citation type="submission" date="2017-06" db="EMBL/GenBank/DDBJ databases">
        <title>Genome sequencing of cyanobaciteial culture collection at National Institute for Environmental Studies (NIES).</title>
        <authorList>
            <person name="Hirose Y."/>
            <person name="Shimura Y."/>
            <person name="Fujisawa T."/>
            <person name="Nakamura Y."/>
            <person name="Kawachi M."/>
        </authorList>
    </citation>
    <scope>NUCLEOTIDE SEQUENCE [LARGE SCALE GENOMIC DNA]</scope>
    <source>
        <strain evidence="8 9">NIES-21</strain>
    </source>
</reference>
<feature type="binding site" evidence="7">
    <location>
        <position position="145"/>
    </location>
    <ligand>
        <name>orotate</name>
        <dbReference type="ChEBI" id="CHEBI:30839"/>
    </ligand>
</feature>
<dbReference type="PANTHER" id="PTHR19278:SF9">
    <property type="entry name" value="URIDINE 5'-MONOPHOSPHATE SYNTHASE"/>
    <property type="match status" value="1"/>
</dbReference>
<dbReference type="NCBIfam" id="TIGR00336">
    <property type="entry name" value="pyrE"/>
    <property type="match status" value="1"/>
</dbReference>
<keyword evidence="9" id="KW-1185">Reference proteome</keyword>
<gene>
    <name evidence="7" type="primary">pyrE</name>
    <name evidence="8" type="ORF">NIES21_46530</name>
</gene>
<dbReference type="PANTHER" id="PTHR19278">
    <property type="entry name" value="OROTATE PHOSPHORIBOSYLTRANSFERASE"/>
    <property type="match status" value="1"/>
</dbReference>
<feature type="binding site" description="in other chain" evidence="7">
    <location>
        <begin position="141"/>
        <end position="149"/>
    </location>
    <ligand>
        <name>5-phospho-alpha-D-ribose 1-diphosphate</name>
        <dbReference type="ChEBI" id="CHEBI:58017"/>
        <note>ligand shared between dimeric partners</note>
    </ligand>
</feature>
<protein>
    <recommendedName>
        <fullName evidence="2 7">Orotate phosphoribosyltransferase</fullName>
        <shortName evidence="7">OPRT</shortName>
        <shortName evidence="7">OPRTase</shortName>
        <ecNumber evidence="2 7">2.4.2.10</ecNumber>
    </recommendedName>
</protein>
<keyword evidence="5 7" id="KW-0460">Magnesium</keyword>
<dbReference type="GO" id="GO:0000287">
    <property type="term" value="F:magnesium ion binding"/>
    <property type="evidence" value="ECO:0007669"/>
    <property type="project" value="UniProtKB-UniRule"/>
</dbReference>
<sequence length="206" mass="22279">MTHSTETLTQADMWSATADLATLRHKLLDLFCQLAYQEGDFVLASGLRSTYYINKTQVTLHPQGALAVGRLLFPLLPADTQAVAGLTLGADPIVTAVSVVSVYENRPIPALIIRKEAKGYGTKAYIEGPTLAEGAKIVVLEDVVTTGQSALKAVNRLKDAGYIVEQVIGLVDRKQGGAELYQSVGLKFEALFEIAEVQQRYRELAG</sequence>
<evidence type="ECO:0000256" key="1">
    <source>
        <dbReference type="ARBA" id="ARBA00004889"/>
    </source>
</evidence>
<comment type="catalytic activity">
    <reaction evidence="7">
        <text>orotidine 5'-phosphate + diphosphate = orotate + 5-phospho-alpha-D-ribose 1-diphosphate</text>
        <dbReference type="Rhea" id="RHEA:10380"/>
        <dbReference type="ChEBI" id="CHEBI:30839"/>
        <dbReference type="ChEBI" id="CHEBI:33019"/>
        <dbReference type="ChEBI" id="CHEBI:57538"/>
        <dbReference type="ChEBI" id="CHEBI:58017"/>
        <dbReference type="EC" id="2.4.2.10"/>
    </reaction>
</comment>
<dbReference type="SUPFAM" id="SSF53271">
    <property type="entry name" value="PRTase-like"/>
    <property type="match status" value="1"/>
</dbReference>
<dbReference type="GO" id="GO:0019856">
    <property type="term" value="P:pyrimidine nucleobase biosynthetic process"/>
    <property type="evidence" value="ECO:0007669"/>
    <property type="project" value="TreeGrafter"/>
</dbReference>
<evidence type="ECO:0000256" key="2">
    <source>
        <dbReference type="ARBA" id="ARBA00011971"/>
    </source>
</evidence>
<feature type="binding site" description="in other chain" evidence="7">
    <location>
        <position position="115"/>
    </location>
    <ligand>
        <name>5-phospho-alpha-D-ribose 1-diphosphate</name>
        <dbReference type="ChEBI" id="CHEBI:58017"/>
        <note>ligand shared between dimeric partners</note>
    </ligand>
</feature>
<dbReference type="Gene3D" id="3.40.50.2020">
    <property type="match status" value="1"/>
</dbReference>
<comment type="caution">
    <text evidence="7">Lacks conserved residue(s) required for the propagation of feature annotation.</text>
</comment>
<dbReference type="GO" id="GO:0004588">
    <property type="term" value="F:orotate phosphoribosyltransferase activity"/>
    <property type="evidence" value="ECO:0007669"/>
    <property type="project" value="UniProtKB-UniRule"/>
</dbReference>
<accession>A0A1Z4GMT9</accession>
<organism evidence="8 9">
    <name type="scientific">Anabaenopsis circularis NIES-21</name>
    <dbReference type="NCBI Taxonomy" id="1085406"/>
    <lineage>
        <taxon>Bacteria</taxon>
        <taxon>Bacillati</taxon>
        <taxon>Cyanobacteriota</taxon>
        <taxon>Cyanophyceae</taxon>
        <taxon>Nostocales</taxon>
        <taxon>Nodulariaceae</taxon>
        <taxon>Anabaenopsis</taxon>
    </lineage>
</organism>
<keyword evidence="3 7" id="KW-0328">Glycosyltransferase</keyword>
<dbReference type="Proteomes" id="UP000218287">
    <property type="component" value="Chromosome"/>
</dbReference>
<name>A0A1Z4GMT9_9CYAN</name>
<comment type="cofactor">
    <cofactor evidence="7">
        <name>Mg(2+)</name>
        <dbReference type="ChEBI" id="CHEBI:18420"/>
    </cofactor>
</comment>
<evidence type="ECO:0000256" key="4">
    <source>
        <dbReference type="ARBA" id="ARBA00022679"/>
    </source>
</evidence>
<comment type="subunit">
    <text evidence="7">Homodimer.</text>
</comment>
<dbReference type="EMBL" id="AP018174">
    <property type="protein sequence ID" value="BAY18800.1"/>
    <property type="molecule type" value="Genomic_DNA"/>
</dbReference>
<dbReference type="CDD" id="cd06223">
    <property type="entry name" value="PRTases_typeI"/>
    <property type="match status" value="1"/>
</dbReference>
<evidence type="ECO:0000256" key="3">
    <source>
        <dbReference type="ARBA" id="ARBA00022676"/>
    </source>
</evidence>
<dbReference type="InterPro" id="IPR004467">
    <property type="entry name" value="Or_phspho_trans_dom"/>
</dbReference>
<feature type="binding site" evidence="7">
    <location>
        <position position="118"/>
    </location>
    <ligand>
        <name>5-phospho-alpha-D-ribose 1-diphosphate</name>
        <dbReference type="ChEBI" id="CHEBI:58017"/>
        <note>ligand shared between dimeric partners</note>
    </ligand>
</feature>
<keyword evidence="6 7" id="KW-0665">Pyrimidine biosynthesis</keyword>